<dbReference type="EMBL" id="JBHSFK010000039">
    <property type="protein sequence ID" value="MFC4506014.1"/>
    <property type="molecule type" value="Genomic_DNA"/>
</dbReference>
<organism evidence="5 6">
    <name type="scientific">Streptomyces vulcanius</name>
    <dbReference type="NCBI Taxonomy" id="1441876"/>
    <lineage>
        <taxon>Bacteria</taxon>
        <taxon>Bacillati</taxon>
        <taxon>Actinomycetota</taxon>
        <taxon>Actinomycetes</taxon>
        <taxon>Kitasatosporales</taxon>
        <taxon>Streptomycetaceae</taxon>
        <taxon>Streptomyces</taxon>
    </lineage>
</organism>
<dbReference type="RefSeq" id="WP_381183367.1">
    <property type="nucleotide sequence ID" value="NZ_JBHSFK010000039.1"/>
</dbReference>
<evidence type="ECO:0000259" key="4">
    <source>
        <dbReference type="Pfam" id="PF13458"/>
    </source>
</evidence>
<evidence type="ECO:0000313" key="6">
    <source>
        <dbReference type="Proteomes" id="UP001595839"/>
    </source>
</evidence>
<feature type="compositionally biased region" description="Low complexity" evidence="3">
    <location>
        <begin position="25"/>
        <end position="42"/>
    </location>
</feature>
<dbReference type="SUPFAM" id="SSF53822">
    <property type="entry name" value="Periplasmic binding protein-like I"/>
    <property type="match status" value="1"/>
</dbReference>
<evidence type="ECO:0000313" key="5">
    <source>
        <dbReference type="EMBL" id="MFC4506014.1"/>
    </source>
</evidence>
<dbReference type="InterPro" id="IPR028082">
    <property type="entry name" value="Peripla_BP_I"/>
</dbReference>
<dbReference type="InterPro" id="IPR028081">
    <property type="entry name" value="Leu-bd"/>
</dbReference>
<accession>A0ABV9B1J1</accession>
<comment type="caution">
    <text evidence="5">The sequence shown here is derived from an EMBL/GenBank/DDBJ whole genome shotgun (WGS) entry which is preliminary data.</text>
</comment>
<evidence type="ECO:0000256" key="1">
    <source>
        <dbReference type="ARBA" id="ARBA00010062"/>
    </source>
</evidence>
<comment type="similarity">
    <text evidence="1">Belongs to the leucine-binding protein family.</text>
</comment>
<feature type="region of interest" description="Disordered" evidence="3">
    <location>
        <begin position="21"/>
        <end position="43"/>
    </location>
</feature>
<evidence type="ECO:0000256" key="2">
    <source>
        <dbReference type="ARBA" id="ARBA00022729"/>
    </source>
</evidence>
<dbReference type="Proteomes" id="UP001595839">
    <property type="component" value="Unassembled WGS sequence"/>
</dbReference>
<sequence>MNRRWLAPVIGAVLLTSACGGSSDGGTSTDPANAAAASAETSAGEKVEDGVTDYLGYVGGERKKADTALPPVTLGWVNVEGTANGAPEATKGAQAAVRYVNEELGGIDGHPLALKVCEIAAAEEEGQRCGQEMLNDSAVPAVAFGNVFVGDQSFNSVLAGKKPVLVSVATGPSVPTAKNTSIVFGDLSHVFGPWGSYSRDVLHARTAAVVHTNTPSDKIAAKAAGEAMEKAGIKVKSVGFDAQATDLLGPVTAAGGQSADVIVPITAGQGCVGVAKALKQLGSTKPVVSTPICLSPDVAEGLGGDLPKWTYGVAQTLPSDSSAPDVKAYTKASTSAGLSKDDQGKVWAAVSWTSVLTYTKVLNAVGADKITPKTVGAELARFQGPVIMGAPKVACGKYSDAPAVCNDQARFYQYKGKGEFTPATGWLRPPA</sequence>
<gene>
    <name evidence="5" type="ORF">ACFPIH_42315</name>
</gene>
<keyword evidence="2" id="KW-0732">Signal</keyword>
<name>A0ABV9B1J1_9ACTN</name>
<evidence type="ECO:0000256" key="3">
    <source>
        <dbReference type="SAM" id="MobiDB-lite"/>
    </source>
</evidence>
<proteinExistence type="inferred from homology"/>
<reference evidence="6" key="1">
    <citation type="journal article" date="2019" name="Int. J. Syst. Evol. Microbiol.">
        <title>The Global Catalogue of Microorganisms (GCM) 10K type strain sequencing project: providing services to taxonomists for standard genome sequencing and annotation.</title>
        <authorList>
            <consortium name="The Broad Institute Genomics Platform"/>
            <consortium name="The Broad Institute Genome Sequencing Center for Infectious Disease"/>
            <person name="Wu L."/>
            <person name="Ma J."/>
        </authorList>
    </citation>
    <scope>NUCLEOTIDE SEQUENCE [LARGE SCALE GENOMIC DNA]</scope>
    <source>
        <strain evidence="6">CGMCC 4.7177</strain>
    </source>
</reference>
<dbReference type="Pfam" id="PF13458">
    <property type="entry name" value="Peripla_BP_6"/>
    <property type="match status" value="1"/>
</dbReference>
<keyword evidence="6" id="KW-1185">Reference proteome</keyword>
<dbReference type="Gene3D" id="3.40.50.2300">
    <property type="match status" value="2"/>
</dbReference>
<dbReference type="PROSITE" id="PS51257">
    <property type="entry name" value="PROKAR_LIPOPROTEIN"/>
    <property type="match status" value="1"/>
</dbReference>
<protein>
    <submittedName>
        <fullName evidence="5">ABC transporter substrate-binding protein</fullName>
    </submittedName>
</protein>
<feature type="domain" description="Leucine-binding protein" evidence="4">
    <location>
        <begin position="83"/>
        <end position="383"/>
    </location>
</feature>